<dbReference type="PROSITE" id="PS51123">
    <property type="entry name" value="OMPA_2"/>
    <property type="match status" value="1"/>
</dbReference>
<evidence type="ECO:0000256" key="2">
    <source>
        <dbReference type="ARBA" id="ARBA00023136"/>
    </source>
</evidence>
<dbReference type="Pfam" id="PF00691">
    <property type="entry name" value="OmpA"/>
    <property type="match status" value="1"/>
</dbReference>
<feature type="domain" description="OmpA-like" evidence="7">
    <location>
        <begin position="390"/>
        <end position="507"/>
    </location>
</feature>
<comment type="caution">
    <text evidence="8">The sequence shown here is derived from an EMBL/GenBank/DDBJ whole genome shotgun (WGS) entry which is preliminary data.</text>
</comment>
<feature type="compositionally biased region" description="Low complexity" evidence="5">
    <location>
        <begin position="531"/>
        <end position="543"/>
    </location>
</feature>
<dbReference type="PROSITE" id="PS01068">
    <property type="entry name" value="OMPA_1"/>
    <property type="match status" value="1"/>
</dbReference>
<dbReference type="PANTHER" id="PTHR30329">
    <property type="entry name" value="STATOR ELEMENT OF FLAGELLAR MOTOR COMPLEX"/>
    <property type="match status" value="1"/>
</dbReference>
<evidence type="ECO:0000256" key="6">
    <source>
        <dbReference type="SAM" id="SignalP"/>
    </source>
</evidence>
<dbReference type="CDD" id="cd07185">
    <property type="entry name" value="OmpA_C-like"/>
    <property type="match status" value="1"/>
</dbReference>
<dbReference type="PRINTS" id="PR01021">
    <property type="entry name" value="OMPADOMAIN"/>
</dbReference>
<dbReference type="OrthoDB" id="9782229at2"/>
<comment type="subcellular location">
    <subcellularLocation>
        <location evidence="1">Cell outer membrane</location>
    </subcellularLocation>
</comment>
<proteinExistence type="predicted"/>
<dbReference type="Proteomes" id="UP000264702">
    <property type="component" value="Unassembled WGS sequence"/>
</dbReference>
<dbReference type="PANTHER" id="PTHR30329:SF21">
    <property type="entry name" value="LIPOPROTEIN YIAD-RELATED"/>
    <property type="match status" value="1"/>
</dbReference>
<feature type="region of interest" description="Disordered" evidence="5">
    <location>
        <begin position="296"/>
        <end position="375"/>
    </location>
</feature>
<dbReference type="InterPro" id="IPR006690">
    <property type="entry name" value="OMPA-like_CS"/>
</dbReference>
<keyword evidence="3" id="KW-0998">Cell outer membrane</keyword>
<dbReference type="Gene3D" id="3.30.1330.60">
    <property type="entry name" value="OmpA-like domain"/>
    <property type="match status" value="1"/>
</dbReference>
<protein>
    <submittedName>
        <fullName evidence="8">OmpA family protein</fullName>
    </submittedName>
</protein>
<keyword evidence="6" id="KW-0732">Signal</keyword>
<feature type="region of interest" description="Disordered" evidence="5">
    <location>
        <begin position="511"/>
        <end position="551"/>
    </location>
</feature>
<dbReference type="InterPro" id="IPR006664">
    <property type="entry name" value="OMP_bac"/>
</dbReference>
<keyword evidence="9" id="KW-1185">Reference proteome</keyword>
<evidence type="ECO:0000256" key="3">
    <source>
        <dbReference type="ARBA" id="ARBA00023237"/>
    </source>
</evidence>
<evidence type="ECO:0000313" key="9">
    <source>
        <dbReference type="Proteomes" id="UP000264702"/>
    </source>
</evidence>
<feature type="compositionally biased region" description="Basic and acidic residues" evidence="5">
    <location>
        <begin position="296"/>
        <end position="307"/>
    </location>
</feature>
<evidence type="ECO:0000256" key="5">
    <source>
        <dbReference type="SAM" id="MobiDB-lite"/>
    </source>
</evidence>
<feature type="compositionally biased region" description="Basic and acidic residues" evidence="5">
    <location>
        <begin position="341"/>
        <end position="356"/>
    </location>
</feature>
<dbReference type="PRINTS" id="PR01023">
    <property type="entry name" value="NAFLGMOTY"/>
</dbReference>
<evidence type="ECO:0000313" key="8">
    <source>
        <dbReference type="EMBL" id="RFU17087.1"/>
    </source>
</evidence>
<gene>
    <name evidence="8" type="ORF">D0Y96_10335</name>
</gene>
<dbReference type="EMBL" id="QVQT01000003">
    <property type="protein sequence ID" value="RFU17087.1"/>
    <property type="molecule type" value="Genomic_DNA"/>
</dbReference>
<feature type="compositionally biased region" description="Low complexity" evidence="5">
    <location>
        <begin position="357"/>
        <end position="371"/>
    </location>
</feature>
<evidence type="ECO:0000256" key="1">
    <source>
        <dbReference type="ARBA" id="ARBA00004442"/>
    </source>
</evidence>
<evidence type="ECO:0000259" key="7">
    <source>
        <dbReference type="PROSITE" id="PS51123"/>
    </source>
</evidence>
<dbReference type="SUPFAM" id="SSF103088">
    <property type="entry name" value="OmpA-like"/>
    <property type="match status" value="1"/>
</dbReference>
<keyword evidence="2 4" id="KW-0472">Membrane</keyword>
<feature type="signal peptide" evidence="6">
    <location>
        <begin position="1"/>
        <end position="20"/>
    </location>
</feature>
<dbReference type="AlphaFoldDB" id="A0A372IQ57"/>
<sequence length="551" mass="60188">MQKKVFILFFACAAWCAAGAQEPNPTSTHQWPQSEQRQLPQAQVENGVPVYKVTVVGRDIPAVNYFHRSGSTKIAFEGTSLLPQARGEASVESFKGRMSIHVKLRDLIPANNFGIEYLTYVLWAITPEGRPVNLGEILPDGSKCDITVTTDLQSFGLIVTAEPYFAVTMPSDVVVIQNEIIHDKTTGILETVNAHYSLLPRGAYTQIAGRHAVLHPITRNDRSPLELYEAINAVQIAEADGAAQYARDTLATAQQDLQNAQAMDTHKGNSKEEITYAREAVQTAEDARIETIRKKREEDEARHKQQAEEAQQQAQQSALQAQEAAAQRAKAEADAATAQAEAERARAQREAAEAQAREASQQAQQASQQTEQMRERLRQQLNQVLATQETARGLIVNMSDVLFDFNKYTLKQDAQVRLARVAGILLTYPDLKLQVEGYTDNIGSDAYNQKLSQQRADAVRDFLVAQGVQLANITSTGYGMAQPVADNATSAGRAKNRRVQLVVSGHAIGVQEQAPTQQNSQPLAAPPPAQPQSQAPAPPQSNSGVSNVPPS</sequence>
<reference evidence="8 9" key="1">
    <citation type="submission" date="2018-08" db="EMBL/GenBank/DDBJ databases">
        <title>Acidipila sp. 4G-K13, an acidobacterium isolated from forest soil.</title>
        <authorList>
            <person name="Gao Z.-H."/>
            <person name="Qiu L.-H."/>
        </authorList>
    </citation>
    <scope>NUCLEOTIDE SEQUENCE [LARGE SCALE GENOMIC DNA]</scope>
    <source>
        <strain evidence="8 9">4G-K13</strain>
    </source>
</reference>
<feature type="compositionally biased region" description="Low complexity" evidence="5">
    <location>
        <begin position="308"/>
        <end position="340"/>
    </location>
</feature>
<dbReference type="InterPro" id="IPR006665">
    <property type="entry name" value="OmpA-like"/>
</dbReference>
<dbReference type="RefSeq" id="WP_117299369.1">
    <property type="nucleotide sequence ID" value="NZ_QVQT02000003.1"/>
</dbReference>
<dbReference type="InterPro" id="IPR050330">
    <property type="entry name" value="Bact_OuterMem_StrucFunc"/>
</dbReference>
<accession>A0A372IQ57</accession>
<dbReference type="InterPro" id="IPR036737">
    <property type="entry name" value="OmpA-like_sf"/>
</dbReference>
<name>A0A372IQ57_9BACT</name>
<organism evidence="8 9">
    <name type="scientific">Paracidobacterium acidisoli</name>
    <dbReference type="NCBI Taxonomy" id="2303751"/>
    <lineage>
        <taxon>Bacteria</taxon>
        <taxon>Pseudomonadati</taxon>
        <taxon>Acidobacteriota</taxon>
        <taxon>Terriglobia</taxon>
        <taxon>Terriglobales</taxon>
        <taxon>Acidobacteriaceae</taxon>
        <taxon>Paracidobacterium</taxon>
    </lineage>
</organism>
<evidence type="ECO:0000256" key="4">
    <source>
        <dbReference type="PROSITE-ProRule" id="PRU00473"/>
    </source>
</evidence>
<dbReference type="GO" id="GO:0009279">
    <property type="term" value="C:cell outer membrane"/>
    <property type="evidence" value="ECO:0007669"/>
    <property type="project" value="UniProtKB-SubCell"/>
</dbReference>
<feature type="chain" id="PRO_5016769946" evidence="6">
    <location>
        <begin position="21"/>
        <end position="551"/>
    </location>
</feature>